<dbReference type="Proteomes" id="UP000297703">
    <property type="component" value="Unassembled WGS sequence"/>
</dbReference>
<proteinExistence type="predicted"/>
<organism evidence="1 2">
    <name type="scientific">Platysternon megacephalum</name>
    <name type="common">big-headed turtle</name>
    <dbReference type="NCBI Taxonomy" id="55544"/>
    <lineage>
        <taxon>Eukaryota</taxon>
        <taxon>Metazoa</taxon>
        <taxon>Chordata</taxon>
        <taxon>Craniata</taxon>
        <taxon>Vertebrata</taxon>
        <taxon>Euteleostomi</taxon>
        <taxon>Archelosauria</taxon>
        <taxon>Testudinata</taxon>
        <taxon>Testudines</taxon>
        <taxon>Cryptodira</taxon>
        <taxon>Durocryptodira</taxon>
        <taxon>Testudinoidea</taxon>
        <taxon>Platysternidae</taxon>
        <taxon>Platysternon</taxon>
    </lineage>
</organism>
<gene>
    <name evidence="1" type="ORF">DR999_PMT02665</name>
</gene>
<comment type="caution">
    <text evidence="1">The sequence shown here is derived from an EMBL/GenBank/DDBJ whole genome shotgun (WGS) entry which is preliminary data.</text>
</comment>
<protein>
    <submittedName>
        <fullName evidence="1">Trypsin-3-like</fullName>
    </submittedName>
</protein>
<accession>A0A4D9F7Q7</accession>
<evidence type="ECO:0000313" key="2">
    <source>
        <dbReference type="Proteomes" id="UP000297703"/>
    </source>
</evidence>
<evidence type="ECO:0000313" key="1">
    <source>
        <dbReference type="EMBL" id="TFK13654.1"/>
    </source>
</evidence>
<reference evidence="1 2" key="2">
    <citation type="submission" date="2019-04" db="EMBL/GenBank/DDBJ databases">
        <title>The genome sequence of big-headed turtle.</title>
        <authorList>
            <person name="Gong S."/>
        </authorList>
    </citation>
    <scope>NUCLEOTIDE SEQUENCE [LARGE SCALE GENOMIC DNA]</scope>
    <source>
        <strain evidence="1">DO16091913</strain>
        <tissue evidence="1">Muscle</tissue>
    </source>
</reference>
<name>A0A4D9F7Q7_9SAUR</name>
<keyword evidence="2" id="KW-1185">Reference proteome</keyword>
<dbReference type="EMBL" id="QXTE01000014">
    <property type="protein sequence ID" value="TFK13654.1"/>
    <property type="molecule type" value="Genomic_DNA"/>
</dbReference>
<reference evidence="1 2" key="1">
    <citation type="submission" date="2019-04" db="EMBL/GenBank/DDBJ databases">
        <title>Draft genome of the big-headed turtle Platysternon megacephalum.</title>
        <authorList>
            <person name="Gong S."/>
        </authorList>
    </citation>
    <scope>NUCLEOTIDE SEQUENCE [LARGE SCALE GENOMIC DNA]</scope>
    <source>
        <strain evidence="1">DO16091913</strain>
        <tissue evidence="1">Muscle</tissue>
    </source>
</reference>
<dbReference type="AlphaFoldDB" id="A0A4D9F7Q7"/>
<sequence>MWVAGLVLSLEPSAVRVAVEAQRKGLMTQGGDDAGGAHPDGVCCTYKRIKIAHTAFICRKPLSSTFCPVFSRLSAKPVRAKVLPLQLDGVLLFRPPTPETF</sequence>